<protein>
    <submittedName>
        <fullName evidence="1">Uncharacterized protein</fullName>
    </submittedName>
</protein>
<name>A0ACC6QGU1_9ACTN</name>
<sequence>MTTGHESPIRAGPTPKPAGSGTGTAGAPASAKRARAADPGLIGPGTGPNRPEQPEPARTGRDGPDDRYVDLREPPPP</sequence>
<keyword evidence="2" id="KW-1185">Reference proteome</keyword>
<evidence type="ECO:0000313" key="1">
    <source>
        <dbReference type="EMBL" id="MEJ8657468.1"/>
    </source>
</evidence>
<dbReference type="EMBL" id="JBBKAI010000002">
    <property type="protein sequence ID" value="MEJ8657468.1"/>
    <property type="molecule type" value="Genomic_DNA"/>
</dbReference>
<accession>A0ACC6QGU1</accession>
<evidence type="ECO:0000313" key="2">
    <source>
        <dbReference type="Proteomes" id="UP001375539"/>
    </source>
</evidence>
<proteinExistence type="predicted"/>
<comment type="caution">
    <text evidence="1">The sequence shown here is derived from an EMBL/GenBank/DDBJ whole genome shotgun (WGS) entry which is preliminary data.</text>
</comment>
<dbReference type="Proteomes" id="UP001375539">
    <property type="component" value="Unassembled WGS sequence"/>
</dbReference>
<reference evidence="1" key="1">
    <citation type="submission" date="2024-03" db="EMBL/GenBank/DDBJ databases">
        <title>Novel Streptomyces species of biotechnological and ecological value are a feature of Machair soil.</title>
        <authorList>
            <person name="Prole J.R."/>
            <person name="Goodfellow M."/>
            <person name="Allenby N."/>
            <person name="Ward A.C."/>
        </authorList>
    </citation>
    <scope>NUCLEOTIDE SEQUENCE</scope>
    <source>
        <strain evidence="1">MS1.AVA.4</strain>
    </source>
</reference>
<gene>
    <name evidence="1" type="ORF">WKI58_13185</name>
</gene>
<organism evidence="1 2">
    <name type="scientific">Streptomyces pratisoli</name>
    <dbReference type="NCBI Taxonomy" id="3139917"/>
    <lineage>
        <taxon>Bacteria</taxon>
        <taxon>Bacillati</taxon>
        <taxon>Actinomycetota</taxon>
        <taxon>Actinomycetes</taxon>
        <taxon>Kitasatosporales</taxon>
        <taxon>Streptomycetaceae</taxon>
        <taxon>Streptomyces</taxon>
    </lineage>
</organism>